<gene>
    <name evidence="4" type="ORF">PCOR1329_LOCUS18155</name>
</gene>
<feature type="domain" description="RING-type" evidence="3">
    <location>
        <begin position="72"/>
        <end position="141"/>
    </location>
</feature>
<evidence type="ECO:0000313" key="5">
    <source>
        <dbReference type="Proteomes" id="UP001189429"/>
    </source>
</evidence>
<evidence type="ECO:0000313" key="4">
    <source>
        <dbReference type="EMBL" id="CAK0814588.1"/>
    </source>
</evidence>
<reference evidence="4" key="1">
    <citation type="submission" date="2023-10" db="EMBL/GenBank/DDBJ databases">
        <authorList>
            <person name="Chen Y."/>
            <person name="Shah S."/>
            <person name="Dougan E. K."/>
            <person name="Thang M."/>
            <person name="Chan C."/>
        </authorList>
    </citation>
    <scope>NUCLEOTIDE SEQUENCE [LARGE SCALE GENOMIC DNA]</scope>
</reference>
<dbReference type="InterPro" id="IPR039903">
    <property type="entry name" value="Zswim2"/>
</dbReference>
<evidence type="ECO:0000256" key="2">
    <source>
        <dbReference type="SAM" id="MobiDB-lite"/>
    </source>
</evidence>
<dbReference type="SMART" id="SM00184">
    <property type="entry name" value="RING"/>
    <property type="match status" value="1"/>
</dbReference>
<dbReference type="Gene3D" id="3.30.40.10">
    <property type="entry name" value="Zinc/RING finger domain, C3HC4 (zinc finger)"/>
    <property type="match status" value="1"/>
</dbReference>
<evidence type="ECO:0000256" key="1">
    <source>
        <dbReference type="PROSITE-ProRule" id="PRU00175"/>
    </source>
</evidence>
<proteinExistence type="predicted"/>
<dbReference type="PANTHER" id="PTHR21540:SF0">
    <property type="entry name" value="PHD FAMILY PROTEIN"/>
    <property type="match status" value="1"/>
</dbReference>
<keyword evidence="1" id="KW-0862">Zinc</keyword>
<protein>
    <recommendedName>
        <fullName evidence="3">RING-type domain-containing protein</fullName>
    </recommendedName>
</protein>
<feature type="region of interest" description="Disordered" evidence="2">
    <location>
        <begin position="168"/>
        <end position="205"/>
    </location>
</feature>
<dbReference type="EMBL" id="CAUYUJ010005681">
    <property type="protein sequence ID" value="CAK0814588.1"/>
    <property type="molecule type" value="Genomic_DNA"/>
</dbReference>
<feature type="region of interest" description="Disordered" evidence="2">
    <location>
        <begin position="113"/>
        <end position="136"/>
    </location>
</feature>
<accession>A0ABN9R826</accession>
<dbReference type="InterPro" id="IPR013083">
    <property type="entry name" value="Znf_RING/FYVE/PHD"/>
</dbReference>
<keyword evidence="5" id="KW-1185">Reference proteome</keyword>
<feature type="compositionally biased region" description="Basic and acidic residues" evidence="2">
    <location>
        <begin position="195"/>
        <end position="205"/>
    </location>
</feature>
<organism evidence="4 5">
    <name type="scientific">Prorocentrum cordatum</name>
    <dbReference type="NCBI Taxonomy" id="2364126"/>
    <lineage>
        <taxon>Eukaryota</taxon>
        <taxon>Sar</taxon>
        <taxon>Alveolata</taxon>
        <taxon>Dinophyceae</taxon>
        <taxon>Prorocentrales</taxon>
        <taxon>Prorocentraceae</taxon>
        <taxon>Prorocentrum</taxon>
    </lineage>
</organism>
<evidence type="ECO:0000259" key="3">
    <source>
        <dbReference type="PROSITE" id="PS50089"/>
    </source>
</evidence>
<dbReference type="Proteomes" id="UP001189429">
    <property type="component" value="Unassembled WGS sequence"/>
</dbReference>
<comment type="caution">
    <text evidence="4">The sequence shown here is derived from an EMBL/GenBank/DDBJ whole genome shotgun (WGS) entry which is preliminary data.</text>
</comment>
<name>A0ABN9R826_9DINO</name>
<dbReference type="SUPFAM" id="SSF57850">
    <property type="entry name" value="RING/U-box"/>
    <property type="match status" value="1"/>
</dbReference>
<dbReference type="PANTHER" id="PTHR21540">
    <property type="entry name" value="RING FINGER AND SWIM DOMAIN-CONTAINING PROTEIN 2"/>
    <property type="match status" value="1"/>
</dbReference>
<dbReference type="PROSITE" id="PS50089">
    <property type="entry name" value="ZF_RING_2"/>
    <property type="match status" value="1"/>
</dbReference>
<keyword evidence="1" id="KW-0479">Metal-binding</keyword>
<keyword evidence="1" id="KW-0863">Zinc-finger</keyword>
<dbReference type="InterPro" id="IPR001841">
    <property type="entry name" value="Znf_RING"/>
</dbReference>
<sequence length="205" mass="21589">MLRVLLLPKEDPRLWQRSLLPQELADLRDRLAQCLAAPELGEVRAPSELLSALDAAGHGGLCVRRRLGEEPCPVCFDPVGARAEAAYCARCGRNVHRGCLAQWWAADAAQGAVGAAPSGSSSAGPPAPEGPGSRGRCPACRAAWAEGAGGRAPGQNLPRGVNLAEHSEAHRTMRGVPALPPDRVLPALPGGPMWHKRESVTSETR</sequence>